<dbReference type="GO" id="GO:0004722">
    <property type="term" value="F:protein serine/threonine phosphatase activity"/>
    <property type="evidence" value="ECO:0007669"/>
    <property type="project" value="InterPro"/>
</dbReference>
<dbReference type="InterPro" id="IPR015655">
    <property type="entry name" value="PP2C"/>
</dbReference>
<accession>A0A8S1RWN7</accession>
<comment type="caution">
    <text evidence="2">The sequence shown here is derived from an EMBL/GenBank/DDBJ whole genome shotgun (WGS) entry which is preliminary data.</text>
</comment>
<dbReference type="Pfam" id="PF00481">
    <property type="entry name" value="PP2C"/>
    <property type="match status" value="1"/>
</dbReference>
<dbReference type="PANTHER" id="PTHR47992">
    <property type="entry name" value="PROTEIN PHOSPHATASE"/>
    <property type="match status" value="1"/>
</dbReference>
<name>A0A8S1RWN7_9CILI</name>
<evidence type="ECO:0000259" key="1">
    <source>
        <dbReference type="PROSITE" id="PS51746"/>
    </source>
</evidence>
<feature type="domain" description="PPM-type phosphatase" evidence="1">
    <location>
        <begin position="1"/>
        <end position="174"/>
    </location>
</feature>
<dbReference type="CDD" id="cd00143">
    <property type="entry name" value="PP2Cc"/>
    <property type="match status" value="1"/>
</dbReference>
<keyword evidence="3" id="KW-1185">Reference proteome</keyword>
<dbReference type="SMART" id="SM00332">
    <property type="entry name" value="PP2Cc"/>
    <property type="match status" value="1"/>
</dbReference>
<evidence type="ECO:0000313" key="3">
    <source>
        <dbReference type="Proteomes" id="UP000692954"/>
    </source>
</evidence>
<sequence length="190" mass="21854">MCYIDNLGDSRAVLFRQTAKEKLAIELFYDHKPTRRDEKERIIRCGGKIERLIHDGQPVGPYRIWADDEGPVGDLQSKKIDLISEPEVQHIELTKQDKFMIIGSDGVWDVMSKAEVCGFVLKHEPKESVAEAIVAECRSRGDEMNKQKKTNSKIGDSPYLKFGCDDITAVIAYFTFIDELEDNYFQQQRY</sequence>
<organism evidence="2 3">
    <name type="scientific">Paramecium sonneborni</name>
    <dbReference type="NCBI Taxonomy" id="65129"/>
    <lineage>
        <taxon>Eukaryota</taxon>
        <taxon>Sar</taxon>
        <taxon>Alveolata</taxon>
        <taxon>Ciliophora</taxon>
        <taxon>Intramacronucleata</taxon>
        <taxon>Oligohymenophorea</taxon>
        <taxon>Peniculida</taxon>
        <taxon>Parameciidae</taxon>
        <taxon>Paramecium</taxon>
    </lineage>
</organism>
<dbReference type="AlphaFoldDB" id="A0A8S1RWN7"/>
<dbReference type="InterPro" id="IPR001932">
    <property type="entry name" value="PPM-type_phosphatase-like_dom"/>
</dbReference>
<evidence type="ECO:0000313" key="2">
    <source>
        <dbReference type="EMBL" id="CAD8131315.1"/>
    </source>
</evidence>
<gene>
    <name evidence="2" type="ORF">PSON_ATCC_30995.1.T4630004</name>
</gene>
<dbReference type="Proteomes" id="UP000692954">
    <property type="component" value="Unassembled WGS sequence"/>
</dbReference>
<reference evidence="2" key="1">
    <citation type="submission" date="2021-01" db="EMBL/GenBank/DDBJ databases">
        <authorList>
            <consortium name="Genoscope - CEA"/>
            <person name="William W."/>
        </authorList>
    </citation>
    <scope>NUCLEOTIDE SEQUENCE</scope>
</reference>
<dbReference type="OrthoDB" id="418442at2759"/>
<protein>
    <recommendedName>
        <fullName evidence="1">PPM-type phosphatase domain-containing protein</fullName>
    </recommendedName>
</protein>
<dbReference type="EMBL" id="CAJJDN010000463">
    <property type="protein sequence ID" value="CAD8131315.1"/>
    <property type="molecule type" value="Genomic_DNA"/>
</dbReference>
<dbReference type="PROSITE" id="PS51746">
    <property type="entry name" value="PPM_2"/>
    <property type="match status" value="1"/>
</dbReference>
<proteinExistence type="predicted"/>